<proteinExistence type="predicted"/>
<sequence length="20" mass="2188">MFEGAMCEGFVEIGGTMYSQ</sequence>
<comment type="caution">
    <text evidence="1">The sequence shown here is derived from an EMBL/GenBank/DDBJ whole genome shotgun (WGS) entry which is preliminary data.</text>
</comment>
<dbReference type="Proteomes" id="UP000265520">
    <property type="component" value="Unassembled WGS sequence"/>
</dbReference>
<keyword evidence="2" id="KW-1185">Reference proteome</keyword>
<name>A0A392WGH0_9FABA</name>
<feature type="non-terminal residue" evidence="1">
    <location>
        <position position="20"/>
    </location>
</feature>
<dbReference type="AlphaFoldDB" id="A0A392WGH0"/>
<accession>A0A392WGH0</accession>
<organism evidence="1 2">
    <name type="scientific">Trifolium medium</name>
    <dbReference type="NCBI Taxonomy" id="97028"/>
    <lineage>
        <taxon>Eukaryota</taxon>
        <taxon>Viridiplantae</taxon>
        <taxon>Streptophyta</taxon>
        <taxon>Embryophyta</taxon>
        <taxon>Tracheophyta</taxon>
        <taxon>Spermatophyta</taxon>
        <taxon>Magnoliopsida</taxon>
        <taxon>eudicotyledons</taxon>
        <taxon>Gunneridae</taxon>
        <taxon>Pentapetalae</taxon>
        <taxon>rosids</taxon>
        <taxon>fabids</taxon>
        <taxon>Fabales</taxon>
        <taxon>Fabaceae</taxon>
        <taxon>Papilionoideae</taxon>
        <taxon>50 kb inversion clade</taxon>
        <taxon>NPAAA clade</taxon>
        <taxon>Hologalegina</taxon>
        <taxon>IRL clade</taxon>
        <taxon>Trifolieae</taxon>
        <taxon>Trifolium</taxon>
    </lineage>
</organism>
<evidence type="ECO:0000313" key="2">
    <source>
        <dbReference type="Proteomes" id="UP000265520"/>
    </source>
</evidence>
<evidence type="ECO:0000313" key="1">
    <source>
        <dbReference type="EMBL" id="MCI97465.1"/>
    </source>
</evidence>
<reference evidence="1 2" key="1">
    <citation type="journal article" date="2018" name="Front. Plant Sci.">
        <title>Red Clover (Trifolium pratense) and Zigzag Clover (T. medium) - A Picture of Genomic Similarities and Differences.</title>
        <authorList>
            <person name="Dluhosova J."/>
            <person name="Istvanek J."/>
            <person name="Nedelnik J."/>
            <person name="Repkova J."/>
        </authorList>
    </citation>
    <scope>NUCLEOTIDE SEQUENCE [LARGE SCALE GENOMIC DNA]</scope>
    <source>
        <strain evidence="2">cv. 10/8</strain>
        <tissue evidence="1">Leaf</tissue>
    </source>
</reference>
<dbReference type="EMBL" id="LXQA011444008">
    <property type="protein sequence ID" value="MCI97465.1"/>
    <property type="molecule type" value="Genomic_DNA"/>
</dbReference>
<protein>
    <submittedName>
        <fullName evidence="1">Uncharacterized protein</fullName>
    </submittedName>
</protein>